<evidence type="ECO:0000256" key="4">
    <source>
        <dbReference type="ARBA" id="ARBA00023136"/>
    </source>
</evidence>
<dbReference type="Pfam" id="PF00001">
    <property type="entry name" value="7tm_1"/>
    <property type="match status" value="1"/>
</dbReference>
<evidence type="ECO:0000256" key="3">
    <source>
        <dbReference type="ARBA" id="ARBA00022989"/>
    </source>
</evidence>
<keyword evidence="4 5" id="KW-0472">Membrane</keyword>
<keyword evidence="8" id="KW-1185">Reference proteome</keyword>
<accession>A0A667WPP4</accession>
<dbReference type="GeneID" id="115369747"/>
<feature type="transmembrane region" description="Helical" evidence="5">
    <location>
        <begin position="228"/>
        <end position="247"/>
    </location>
</feature>
<feature type="transmembrane region" description="Helical" evidence="5">
    <location>
        <begin position="267"/>
        <end position="287"/>
    </location>
</feature>
<evidence type="ECO:0000259" key="6">
    <source>
        <dbReference type="PROSITE" id="PS50262"/>
    </source>
</evidence>
<dbReference type="GO" id="GO:0004984">
    <property type="term" value="F:olfactory receptor activity"/>
    <property type="evidence" value="ECO:0007669"/>
    <property type="project" value="TreeGrafter"/>
</dbReference>
<dbReference type="FunCoup" id="A0A667WPP4">
    <property type="interactions" value="9"/>
</dbReference>
<dbReference type="OrthoDB" id="8759131at2759"/>
<dbReference type="InterPro" id="IPR017452">
    <property type="entry name" value="GPCR_Rhodpsn_7TM"/>
</dbReference>
<dbReference type="GeneTree" id="ENSGT00940000163324"/>
<dbReference type="AlphaFoldDB" id="A0A667WPP4"/>
<dbReference type="PANTHER" id="PTHR26451">
    <property type="entry name" value="G_PROTEIN_RECEP_F1_2 DOMAIN-CONTAINING PROTEIN"/>
    <property type="match status" value="1"/>
</dbReference>
<feature type="transmembrane region" description="Helical" evidence="5">
    <location>
        <begin position="189"/>
        <end position="207"/>
    </location>
</feature>
<evidence type="ECO:0000313" key="7">
    <source>
        <dbReference type="Ensembl" id="ENSMMDP00005003598.1"/>
    </source>
</evidence>
<dbReference type="PANTHER" id="PTHR26451:SF886">
    <property type="entry name" value="GROWTH HORMONE SECRETAGOGUE RECEPTOR TYPE 1-LIKE-RELATED"/>
    <property type="match status" value="1"/>
</dbReference>
<reference evidence="7" key="1">
    <citation type="submission" date="2019-06" db="EMBL/GenBank/DDBJ databases">
        <authorList>
            <consortium name="Wellcome Sanger Institute Data Sharing"/>
        </authorList>
    </citation>
    <scope>NUCLEOTIDE SEQUENCE [LARGE SCALE GENOMIC DNA]</scope>
</reference>
<evidence type="ECO:0000256" key="1">
    <source>
        <dbReference type="ARBA" id="ARBA00004370"/>
    </source>
</evidence>
<keyword evidence="2 5" id="KW-0812">Transmembrane</keyword>
<dbReference type="PROSITE" id="PS50262">
    <property type="entry name" value="G_PROTEIN_RECEP_F1_2"/>
    <property type="match status" value="1"/>
</dbReference>
<dbReference type="Proteomes" id="UP000472263">
    <property type="component" value="Chromosome 13"/>
</dbReference>
<dbReference type="InterPro" id="IPR052921">
    <property type="entry name" value="GPCR1_Superfamily_Member"/>
</dbReference>
<protein>
    <submittedName>
        <fullName evidence="7">Odorant receptor, family 91, subfamily A, member 3</fullName>
    </submittedName>
</protein>
<dbReference type="CDD" id="cd00637">
    <property type="entry name" value="7tm_classA_rhodopsin-like"/>
    <property type="match status" value="1"/>
</dbReference>
<dbReference type="InParanoid" id="A0A667WPP4"/>
<dbReference type="Ensembl" id="ENSMMDT00005003692.1">
    <property type="protein sequence ID" value="ENSMMDP00005003598.1"/>
    <property type="gene ID" value="ENSMMDG00005001995.1"/>
</dbReference>
<evidence type="ECO:0000256" key="5">
    <source>
        <dbReference type="SAM" id="Phobius"/>
    </source>
</evidence>
<proteinExistence type="predicted"/>
<feature type="transmembrane region" description="Helical" evidence="5">
    <location>
        <begin position="57"/>
        <end position="81"/>
    </location>
</feature>
<dbReference type="Gene3D" id="1.20.1070.10">
    <property type="entry name" value="Rhodopsin 7-helix transmembrane proteins"/>
    <property type="match status" value="1"/>
</dbReference>
<dbReference type="GO" id="GO:0016020">
    <property type="term" value="C:membrane"/>
    <property type="evidence" value="ECO:0007669"/>
    <property type="project" value="UniProtKB-SubCell"/>
</dbReference>
<reference evidence="7" key="2">
    <citation type="submission" date="2025-08" db="UniProtKB">
        <authorList>
            <consortium name="Ensembl"/>
        </authorList>
    </citation>
    <scope>IDENTIFICATION</scope>
</reference>
<dbReference type="GO" id="GO:0004930">
    <property type="term" value="F:G protein-coupled receptor activity"/>
    <property type="evidence" value="ECO:0007669"/>
    <property type="project" value="InterPro"/>
</dbReference>
<evidence type="ECO:0000256" key="2">
    <source>
        <dbReference type="ARBA" id="ARBA00022692"/>
    </source>
</evidence>
<organism evidence="7 8">
    <name type="scientific">Myripristis murdjan</name>
    <name type="common">pinecone soldierfish</name>
    <dbReference type="NCBI Taxonomy" id="586833"/>
    <lineage>
        <taxon>Eukaryota</taxon>
        <taxon>Metazoa</taxon>
        <taxon>Chordata</taxon>
        <taxon>Craniata</taxon>
        <taxon>Vertebrata</taxon>
        <taxon>Euteleostomi</taxon>
        <taxon>Actinopterygii</taxon>
        <taxon>Neopterygii</taxon>
        <taxon>Teleostei</taxon>
        <taxon>Neoteleostei</taxon>
        <taxon>Acanthomorphata</taxon>
        <taxon>Holocentriformes</taxon>
        <taxon>Holocentridae</taxon>
        <taxon>Myripristis</taxon>
    </lineage>
</organism>
<gene>
    <name evidence="7" type="primary">LOC115369747</name>
</gene>
<name>A0A667WPP4_9TELE</name>
<dbReference type="FunFam" id="1.20.1070.10:FF:000096">
    <property type="entry name" value="Odorant receptor 131-2"/>
    <property type="match status" value="1"/>
</dbReference>
<keyword evidence="3 5" id="KW-1133">Transmembrane helix</keyword>
<sequence>MSNNSSVQSAGVNYVVRQLNYKVVIVQVLIAVFLYINFMLIITFLKRDFFRTSMRYIFFALTLLFDCLFLVLSDILLLMSYFQWTLQVSLCSLIYIVLSLSTFVTPITLTAMTFERYVAICMPLHYGKLCNMRSALYCILIIHGLSCIPIMINISIFFAIAAHSFYIQYRVCSVEMFIIHKWQGNVRSAVHQLYFLIMSVSIVFSYVKIMKVAKVASGENKKSSRKGLQTVTLHAFQLFLCLTYLWCPFIETAVRQFDFMLFINVRYFNYITFILAPKCLSPLIYGLRDEKFFLALKCYASFGLYKKKSSDFL</sequence>
<dbReference type="RefSeq" id="XP_029922273.1">
    <property type="nucleotide sequence ID" value="XM_030066413.1"/>
</dbReference>
<dbReference type="SUPFAM" id="SSF81321">
    <property type="entry name" value="Family A G protein-coupled receptor-like"/>
    <property type="match status" value="1"/>
</dbReference>
<comment type="subcellular location">
    <subcellularLocation>
        <location evidence="1">Membrane</location>
    </subcellularLocation>
</comment>
<feature type="domain" description="G-protein coupled receptors family 1 profile" evidence="6">
    <location>
        <begin position="36"/>
        <end position="285"/>
    </location>
</feature>
<dbReference type="GO" id="GO:0005549">
    <property type="term" value="F:odorant binding"/>
    <property type="evidence" value="ECO:0007669"/>
    <property type="project" value="TreeGrafter"/>
</dbReference>
<evidence type="ECO:0000313" key="8">
    <source>
        <dbReference type="Proteomes" id="UP000472263"/>
    </source>
</evidence>
<dbReference type="InterPro" id="IPR000276">
    <property type="entry name" value="GPCR_Rhodpsn"/>
</dbReference>
<feature type="transmembrane region" description="Helical" evidence="5">
    <location>
        <begin position="93"/>
        <end position="114"/>
    </location>
</feature>
<feature type="transmembrane region" description="Helical" evidence="5">
    <location>
        <begin position="24"/>
        <end position="45"/>
    </location>
</feature>
<feature type="transmembrane region" description="Helical" evidence="5">
    <location>
        <begin position="135"/>
        <end position="161"/>
    </location>
</feature>
<reference evidence="7" key="3">
    <citation type="submission" date="2025-09" db="UniProtKB">
        <authorList>
            <consortium name="Ensembl"/>
        </authorList>
    </citation>
    <scope>IDENTIFICATION</scope>
</reference>